<sequence length="340" mass="35679">MARIAVALSGGVDSTVAALMLRRAGHEVIGLTLALGAGPRRALTEAAEAARALGLTHQVIDVAAAFERAVIAPAARAYAAGRTPNPCAVCNAALKIPALWRAAQAFGCQALATGHYARLARLGGRPVLARAADAAKSQAYFLARLRPALLERLIFPLGGLTKDEVRRVARESGLAAAQRAESQDGCFLPPGGWDELIGRRGLTRPGPIEDAAGRVIGQHGGLHRFTVGQRRGLGLALGRPTYVLSLDGARAAVRVGPKEALVTGGFWGGAAMWNATPGADAIYDCRVRYAAQGAACRVERQGDLWRVDFNSPQGAVAPGQLAVFFLDDRVAGSAWIIERF</sequence>
<accession>E1QLS6</accession>
<evidence type="ECO:0000256" key="5">
    <source>
        <dbReference type="ARBA" id="ARBA00022840"/>
    </source>
</evidence>
<dbReference type="AlphaFoldDB" id="E1QLS6"/>
<feature type="domain" description="tRNA-specific 2-thiouridylase MnmA-like C-terminal" evidence="10">
    <location>
        <begin position="280"/>
        <end position="336"/>
    </location>
</feature>
<dbReference type="GO" id="GO:0103016">
    <property type="term" value="F:tRNA-uridine 2-sulfurtransferase activity"/>
    <property type="evidence" value="ECO:0007669"/>
    <property type="project" value="UniProtKB-EC"/>
</dbReference>
<evidence type="ECO:0000259" key="10">
    <source>
        <dbReference type="Pfam" id="PF20258"/>
    </source>
</evidence>
<dbReference type="GO" id="GO:0005524">
    <property type="term" value="F:ATP binding"/>
    <property type="evidence" value="ECO:0007669"/>
    <property type="project" value="UniProtKB-KW"/>
</dbReference>
<evidence type="ECO:0000256" key="4">
    <source>
        <dbReference type="ARBA" id="ARBA00022741"/>
    </source>
</evidence>
<dbReference type="Gene3D" id="2.30.30.280">
    <property type="entry name" value="Adenine nucleotide alpha hydrolases-like domains"/>
    <property type="match status" value="1"/>
</dbReference>
<comment type="caution">
    <text evidence="9">Lacks conserved residue(s) required for the propagation of feature annotation.</text>
</comment>
<keyword evidence="3 9" id="KW-0819">tRNA processing</keyword>
<evidence type="ECO:0000256" key="8">
    <source>
        <dbReference type="ARBA" id="ARBA00051542"/>
    </source>
</evidence>
<proteinExistence type="inferred from homology"/>
<keyword evidence="6 9" id="KW-0694">RNA-binding</keyword>
<dbReference type="NCBIfam" id="NF001138">
    <property type="entry name" value="PRK00143.1"/>
    <property type="match status" value="1"/>
</dbReference>
<dbReference type="SUPFAM" id="SSF52402">
    <property type="entry name" value="Adenine nucleotide alpha hydrolases-like"/>
    <property type="match status" value="1"/>
</dbReference>
<feature type="binding site" evidence="9">
    <location>
        <position position="33"/>
    </location>
    <ligand>
        <name>ATP</name>
        <dbReference type="ChEBI" id="CHEBI:30616"/>
    </ligand>
</feature>
<evidence type="ECO:0000259" key="11">
    <source>
        <dbReference type="Pfam" id="PF20259"/>
    </source>
</evidence>
<keyword evidence="13" id="KW-1185">Reference proteome</keyword>
<evidence type="ECO:0000256" key="3">
    <source>
        <dbReference type="ARBA" id="ARBA00022694"/>
    </source>
</evidence>
<comment type="similarity">
    <text evidence="9">Belongs to the MnmA/TRMU family.</text>
</comment>
<dbReference type="HOGENOM" id="CLU_035188_0_0_7"/>
<dbReference type="EC" id="2.8.1.13" evidence="9"/>
<evidence type="ECO:0000256" key="9">
    <source>
        <dbReference type="HAMAP-Rule" id="MF_00144"/>
    </source>
</evidence>
<keyword evidence="7" id="KW-1015">Disulfide bond</keyword>
<comment type="subcellular location">
    <subcellularLocation>
        <location evidence="9">Cytoplasm</location>
    </subcellularLocation>
</comment>
<evidence type="ECO:0000256" key="1">
    <source>
        <dbReference type="ARBA" id="ARBA00022555"/>
    </source>
</evidence>
<dbReference type="NCBIfam" id="TIGR00420">
    <property type="entry name" value="trmU"/>
    <property type="match status" value="1"/>
</dbReference>
<dbReference type="HAMAP" id="MF_00144">
    <property type="entry name" value="tRNA_thiouridyl_MnmA"/>
    <property type="match status" value="1"/>
</dbReference>
<dbReference type="Proteomes" id="UP000009047">
    <property type="component" value="Chromosome"/>
</dbReference>
<name>E1QLS6_DESB2</name>
<keyword evidence="9" id="KW-0963">Cytoplasm</keyword>
<dbReference type="PANTHER" id="PTHR11933:SF5">
    <property type="entry name" value="MITOCHONDRIAL TRNA-SPECIFIC 2-THIOURIDYLASE 1"/>
    <property type="match status" value="1"/>
</dbReference>
<dbReference type="Gene3D" id="2.40.30.10">
    <property type="entry name" value="Translation factors"/>
    <property type="match status" value="1"/>
</dbReference>
<dbReference type="GO" id="GO:0002143">
    <property type="term" value="P:tRNA wobble position uridine thiolation"/>
    <property type="evidence" value="ECO:0007669"/>
    <property type="project" value="TreeGrafter"/>
</dbReference>
<dbReference type="InterPro" id="IPR004506">
    <property type="entry name" value="MnmA-like"/>
</dbReference>
<organism evidence="12 13">
    <name type="scientific">Desulfarculus baarsii (strain ATCC 33931 / DSM 2075 / LMG 7858 / VKM B-1802 / 2st14)</name>
    <dbReference type="NCBI Taxonomy" id="644282"/>
    <lineage>
        <taxon>Bacteria</taxon>
        <taxon>Pseudomonadati</taxon>
        <taxon>Thermodesulfobacteriota</taxon>
        <taxon>Desulfarculia</taxon>
        <taxon>Desulfarculales</taxon>
        <taxon>Desulfarculaceae</taxon>
        <taxon>Desulfarculus</taxon>
    </lineage>
</organism>
<comment type="catalytic activity">
    <reaction evidence="8 9">
        <text>S-sulfanyl-L-cysteinyl-[protein] + uridine(34) in tRNA + AH2 + ATP = 2-thiouridine(34) in tRNA + L-cysteinyl-[protein] + A + AMP + diphosphate + H(+)</text>
        <dbReference type="Rhea" id="RHEA:47032"/>
        <dbReference type="Rhea" id="RHEA-COMP:10131"/>
        <dbReference type="Rhea" id="RHEA-COMP:11726"/>
        <dbReference type="Rhea" id="RHEA-COMP:11727"/>
        <dbReference type="Rhea" id="RHEA-COMP:11728"/>
        <dbReference type="ChEBI" id="CHEBI:13193"/>
        <dbReference type="ChEBI" id="CHEBI:15378"/>
        <dbReference type="ChEBI" id="CHEBI:17499"/>
        <dbReference type="ChEBI" id="CHEBI:29950"/>
        <dbReference type="ChEBI" id="CHEBI:30616"/>
        <dbReference type="ChEBI" id="CHEBI:33019"/>
        <dbReference type="ChEBI" id="CHEBI:61963"/>
        <dbReference type="ChEBI" id="CHEBI:65315"/>
        <dbReference type="ChEBI" id="CHEBI:87170"/>
        <dbReference type="ChEBI" id="CHEBI:456215"/>
        <dbReference type="EC" id="2.8.1.13"/>
    </reaction>
</comment>
<dbReference type="OrthoDB" id="9800696at2"/>
<feature type="site" description="Interaction with tRNA" evidence="9">
    <location>
        <position position="320"/>
    </location>
</feature>
<dbReference type="InterPro" id="IPR014729">
    <property type="entry name" value="Rossmann-like_a/b/a_fold"/>
</dbReference>
<keyword evidence="1 9" id="KW-0820">tRNA-binding</keyword>
<protein>
    <recommendedName>
        <fullName evidence="9">tRNA-specific 2-thiouridylase MnmA</fullName>
        <ecNumber evidence="9">2.8.1.13</ecNumber>
    </recommendedName>
</protein>
<dbReference type="GO" id="GO:0005737">
    <property type="term" value="C:cytoplasm"/>
    <property type="evidence" value="ECO:0007669"/>
    <property type="project" value="UniProtKB-SubCell"/>
</dbReference>
<feature type="binding site" evidence="9">
    <location>
        <begin position="7"/>
        <end position="14"/>
    </location>
    <ligand>
        <name>ATP</name>
        <dbReference type="ChEBI" id="CHEBI:30616"/>
    </ligand>
</feature>
<evidence type="ECO:0000313" key="12">
    <source>
        <dbReference type="EMBL" id="ADK86511.1"/>
    </source>
</evidence>
<dbReference type="Pfam" id="PF03054">
    <property type="entry name" value="tRNA_Me_trans"/>
    <property type="match status" value="1"/>
</dbReference>
<dbReference type="PANTHER" id="PTHR11933">
    <property type="entry name" value="TRNA 5-METHYLAMINOMETHYL-2-THIOURIDYLATE -METHYLTRANSFERASE"/>
    <property type="match status" value="1"/>
</dbReference>
<reference evidence="12 13" key="1">
    <citation type="journal article" date="2010" name="Stand. Genomic Sci.">
        <title>Complete genome sequence of Desulfarculus baarsii type strain (2st14).</title>
        <authorList>
            <person name="Sun H."/>
            <person name="Spring S."/>
            <person name="Lapidus A."/>
            <person name="Davenport K."/>
            <person name="Del Rio T.G."/>
            <person name="Tice H."/>
            <person name="Nolan M."/>
            <person name="Copeland A."/>
            <person name="Cheng J.F."/>
            <person name="Lucas S."/>
            <person name="Tapia R."/>
            <person name="Goodwin L."/>
            <person name="Pitluck S."/>
            <person name="Ivanova N."/>
            <person name="Pagani I."/>
            <person name="Mavromatis K."/>
            <person name="Ovchinnikova G."/>
            <person name="Pati A."/>
            <person name="Chen A."/>
            <person name="Palaniappan K."/>
            <person name="Hauser L."/>
            <person name="Chang Y.J."/>
            <person name="Jeffries C.D."/>
            <person name="Detter J.C."/>
            <person name="Han C."/>
            <person name="Rohde M."/>
            <person name="Brambilla E."/>
            <person name="Goker M."/>
            <person name="Woyke T."/>
            <person name="Bristow J."/>
            <person name="Eisen J.A."/>
            <person name="Markowitz V."/>
            <person name="Hugenholtz P."/>
            <person name="Kyrpides N.C."/>
            <person name="Klenk H.P."/>
            <person name="Land M."/>
        </authorList>
    </citation>
    <scope>NUCLEOTIDE SEQUENCE [LARGE SCALE GENOMIC DNA]</scope>
    <source>
        <strain evidence="13">ATCC 33931 / DSM 2075 / LMG 7858 / VKM B-1802 / 2st14</strain>
    </source>
</reference>
<feature type="site" description="Interaction with tRNA" evidence="9">
    <location>
        <position position="115"/>
    </location>
</feature>
<gene>
    <name evidence="9" type="primary">mnmA</name>
    <name evidence="12" type="ordered locus">Deba_3158</name>
</gene>
<evidence type="ECO:0000256" key="2">
    <source>
        <dbReference type="ARBA" id="ARBA00022679"/>
    </source>
</evidence>
<dbReference type="Gene3D" id="3.40.50.620">
    <property type="entry name" value="HUPs"/>
    <property type="match status" value="1"/>
</dbReference>
<keyword evidence="4 9" id="KW-0547">Nucleotide-binding</keyword>
<dbReference type="KEGG" id="dbr:Deba_3158"/>
<evidence type="ECO:0000256" key="7">
    <source>
        <dbReference type="ARBA" id="ARBA00023157"/>
    </source>
</evidence>
<dbReference type="InterPro" id="IPR046884">
    <property type="entry name" value="MnmA-like_central"/>
</dbReference>
<dbReference type="Pfam" id="PF20258">
    <property type="entry name" value="tRNA_Me_trans_C"/>
    <property type="match status" value="1"/>
</dbReference>
<feature type="active site" description="Cysteine persulfide intermediate" evidence="9">
    <location>
        <position position="186"/>
    </location>
</feature>
<feature type="domain" description="tRNA-specific 2-thiouridylase MnmA-like central" evidence="11">
    <location>
        <begin position="199"/>
        <end position="256"/>
    </location>
</feature>
<dbReference type="InterPro" id="IPR023382">
    <property type="entry name" value="MnmA-like_central_sf"/>
</dbReference>
<comment type="function">
    <text evidence="9">Catalyzes the 2-thiolation of uridine at the wobble position (U34) of tRNA, leading to the formation of s(2)U34.</text>
</comment>
<dbReference type="CDD" id="cd01998">
    <property type="entry name" value="MnmA_TRMU-like"/>
    <property type="match status" value="1"/>
</dbReference>
<feature type="binding site" evidence="9">
    <location>
        <position position="114"/>
    </location>
    <ligand>
        <name>ATP</name>
        <dbReference type="ChEBI" id="CHEBI:30616"/>
    </ligand>
</feature>
<keyword evidence="5 9" id="KW-0067">ATP-binding</keyword>
<dbReference type="STRING" id="644282.Deba_3158"/>
<feature type="active site" description="Nucleophile" evidence="9">
    <location>
        <position position="90"/>
    </location>
</feature>
<dbReference type="eggNOG" id="COG0482">
    <property type="taxonomic scope" value="Bacteria"/>
</dbReference>
<dbReference type="InterPro" id="IPR046885">
    <property type="entry name" value="MnmA-like_C"/>
</dbReference>
<dbReference type="Pfam" id="PF20259">
    <property type="entry name" value="tRNA_Me_trans_M"/>
    <property type="match status" value="1"/>
</dbReference>
<keyword evidence="2 9" id="KW-0808">Transferase</keyword>
<evidence type="ECO:0000313" key="13">
    <source>
        <dbReference type="Proteomes" id="UP000009047"/>
    </source>
</evidence>
<dbReference type="RefSeq" id="WP_013259947.1">
    <property type="nucleotide sequence ID" value="NC_014365.1"/>
</dbReference>
<evidence type="ECO:0000256" key="6">
    <source>
        <dbReference type="ARBA" id="ARBA00022884"/>
    </source>
</evidence>
<feature type="region of interest" description="Interaction with tRNA" evidence="9">
    <location>
        <begin position="288"/>
        <end position="289"/>
    </location>
</feature>
<dbReference type="EMBL" id="CP002085">
    <property type="protein sequence ID" value="ADK86511.1"/>
    <property type="molecule type" value="Genomic_DNA"/>
</dbReference>
<dbReference type="GO" id="GO:0000049">
    <property type="term" value="F:tRNA binding"/>
    <property type="evidence" value="ECO:0007669"/>
    <property type="project" value="UniProtKB-KW"/>
</dbReference>